<evidence type="ECO:0000313" key="11">
    <source>
        <dbReference type="Proteomes" id="UP000198822"/>
    </source>
</evidence>
<proteinExistence type="predicted"/>
<sequence>MTYLLLIAIFGAASLALLLVARRRLAPRAVQAMLLAFAALSVLTIVFDSLMIAADLFSYGPGTTGIRLWLAPIEDLAYPAVALLVGVAVWSLVPARPRADARAEPEVDA</sequence>
<comment type="pathway">
    <text evidence="2">Carotenoid biosynthesis.</text>
</comment>
<keyword evidence="11" id="KW-1185">Reference proteome</keyword>
<dbReference type="RefSeq" id="WP_092506827.1">
    <property type="nucleotide sequence ID" value="NZ_LT629695.1"/>
</dbReference>
<dbReference type="Pfam" id="PF18916">
    <property type="entry name" value="Lycopene_cyc"/>
    <property type="match status" value="1"/>
</dbReference>
<dbReference type="Proteomes" id="UP000198822">
    <property type="component" value="Chromosome I"/>
</dbReference>
<evidence type="ECO:0000313" key="10">
    <source>
        <dbReference type="EMBL" id="SDH50787.1"/>
    </source>
</evidence>
<evidence type="ECO:0000256" key="5">
    <source>
        <dbReference type="ARBA" id="ARBA00022989"/>
    </source>
</evidence>
<gene>
    <name evidence="10" type="ORF">SAMN04489720_1461</name>
</gene>
<dbReference type="OrthoDB" id="4411839at2"/>
<evidence type="ECO:0000256" key="2">
    <source>
        <dbReference type="ARBA" id="ARBA00004829"/>
    </source>
</evidence>
<evidence type="ECO:0000256" key="8">
    <source>
        <dbReference type="SAM" id="Phobius"/>
    </source>
</evidence>
<dbReference type="AlphaFoldDB" id="A0A1G8CYX5"/>
<evidence type="ECO:0000256" key="4">
    <source>
        <dbReference type="ARBA" id="ARBA00022746"/>
    </source>
</evidence>
<evidence type="ECO:0000256" key="3">
    <source>
        <dbReference type="ARBA" id="ARBA00022692"/>
    </source>
</evidence>
<feature type="domain" description="Lycopene cyclase" evidence="9">
    <location>
        <begin position="5"/>
        <end position="89"/>
    </location>
</feature>
<dbReference type="GO" id="GO:0016020">
    <property type="term" value="C:membrane"/>
    <property type="evidence" value="ECO:0007669"/>
    <property type="project" value="UniProtKB-SubCell"/>
</dbReference>
<evidence type="ECO:0000256" key="6">
    <source>
        <dbReference type="ARBA" id="ARBA00023136"/>
    </source>
</evidence>
<evidence type="ECO:0000256" key="1">
    <source>
        <dbReference type="ARBA" id="ARBA00004141"/>
    </source>
</evidence>
<dbReference type="EMBL" id="LT629695">
    <property type="protein sequence ID" value="SDH50787.1"/>
    <property type="molecule type" value="Genomic_DNA"/>
</dbReference>
<evidence type="ECO:0000259" key="9">
    <source>
        <dbReference type="Pfam" id="PF18916"/>
    </source>
</evidence>
<dbReference type="GO" id="GO:0045436">
    <property type="term" value="F:lycopene beta cyclase activity"/>
    <property type="evidence" value="ECO:0007669"/>
    <property type="project" value="UniProtKB-ARBA"/>
</dbReference>
<feature type="transmembrane region" description="Helical" evidence="8">
    <location>
        <begin position="34"/>
        <end position="56"/>
    </location>
</feature>
<keyword evidence="7" id="KW-0413">Isomerase</keyword>
<dbReference type="GO" id="GO:0016872">
    <property type="term" value="F:intramolecular lyase activity"/>
    <property type="evidence" value="ECO:0007669"/>
    <property type="project" value="InterPro"/>
</dbReference>
<reference evidence="11" key="1">
    <citation type="submission" date="2016-10" db="EMBL/GenBank/DDBJ databases">
        <authorList>
            <person name="Varghese N."/>
            <person name="Submissions S."/>
        </authorList>
    </citation>
    <scope>NUCLEOTIDE SEQUENCE [LARGE SCALE GENOMIC DNA]</scope>
    <source>
        <strain evidence="11">DSM 22002</strain>
    </source>
</reference>
<keyword evidence="6 8" id="KW-0472">Membrane</keyword>
<name>A0A1G8CYX5_9MICO</name>
<protein>
    <submittedName>
        <fullName evidence="10">Lycopene cyclase domain-containing protein</fullName>
    </submittedName>
</protein>
<keyword evidence="4" id="KW-0125">Carotenoid biosynthesis</keyword>
<feature type="transmembrane region" description="Helical" evidence="8">
    <location>
        <begin position="76"/>
        <end position="93"/>
    </location>
</feature>
<keyword evidence="3 8" id="KW-0812">Transmembrane</keyword>
<accession>A0A1G8CYX5</accession>
<dbReference type="STRING" id="399736.SAMN04489720_1461"/>
<keyword evidence="5 8" id="KW-1133">Transmembrane helix</keyword>
<dbReference type="NCBIfam" id="TIGR03462">
    <property type="entry name" value="CarR_dom_SF"/>
    <property type="match status" value="1"/>
</dbReference>
<dbReference type="GO" id="GO:0016117">
    <property type="term" value="P:carotenoid biosynthetic process"/>
    <property type="evidence" value="ECO:0007669"/>
    <property type="project" value="UniProtKB-KW"/>
</dbReference>
<dbReference type="InterPro" id="IPR017825">
    <property type="entry name" value="Lycopene_cyclase_dom"/>
</dbReference>
<feature type="transmembrane region" description="Helical" evidence="8">
    <location>
        <begin position="6"/>
        <end position="22"/>
    </location>
</feature>
<organism evidence="10 11">
    <name type="scientific">Agrococcus jejuensis</name>
    <dbReference type="NCBI Taxonomy" id="399736"/>
    <lineage>
        <taxon>Bacteria</taxon>
        <taxon>Bacillati</taxon>
        <taxon>Actinomycetota</taxon>
        <taxon>Actinomycetes</taxon>
        <taxon>Micrococcales</taxon>
        <taxon>Microbacteriaceae</taxon>
        <taxon>Agrococcus</taxon>
    </lineage>
</organism>
<comment type="subcellular location">
    <subcellularLocation>
        <location evidence="1">Membrane</location>
        <topology evidence="1">Multi-pass membrane protein</topology>
    </subcellularLocation>
</comment>
<evidence type="ECO:0000256" key="7">
    <source>
        <dbReference type="ARBA" id="ARBA00023235"/>
    </source>
</evidence>